<proteinExistence type="predicted"/>
<comment type="caution">
    <text evidence="1">The sequence shown here is derived from an EMBL/GenBank/DDBJ whole genome shotgun (WGS) entry which is preliminary data.</text>
</comment>
<organism evidence="1 2">
    <name type="scientific">Candida boidinii</name>
    <name type="common">Yeast</name>
    <dbReference type="NCBI Taxonomy" id="5477"/>
    <lineage>
        <taxon>Eukaryota</taxon>
        <taxon>Fungi</taxon>
        <taxon>Dikarya</taxon>
        <taxon>Ascomycota</taxon>
        <taxon>Saccharomycotina</taxon>
        <taxon>Pichiomycetes</taxon>
        <taxon>Pichiales</taxon>
        <taxon>Pichiaceae</taxon>
        <taxon>Ogataea</taxon>
        <taxon>Ogataea/Candida clade</taxon>
    </lineage>
</organism>
<evidence type="ECO:0000313" key="2">
    <source>
        <dbReference type="Proteomes" id="UP001165101"/>
    </source>
</evidence>
<reference evidence="1" key="1">
    <citation type="submission" date="2023-04" db="EMBL/GenBank/DDBJ databases">
        <title>Candida boidinii NBRC 1967.</title>
        <authorList>
            <person name="Ichikawa N."/>
            <person name="Sato H."/>
            <person name="Tonouchi N."/>
        </authorList>
    </citation>
    <scope>NUCLEOTIDE SEQUENCE</scope>
    <source>
        <strain evidence="1">NBRC 1967</strain>
    </source>
</reference>
<dbReference type="EMBL" id="BSXV01001328">
    <property type="protein sequence ID" value="GME92468.1"/>
    <property type="molecule type" value="Genomic_DNA"/>
</dbReference>
<keyword evidence="2" id="KW-1185">Reference proteome</keyword>
<accession>A0ACB5TNX7</accession>
<sequence>MEAQQVHSYTCRDWVLDLCQLKNHGIVSSMSDGGLNLSPFDFTKNTIYRIPNAHSNSINRMRNIDYENLVATCARDSVKIWDFRCYNSGAVSTLTGDSNSNFLSVDSRHGFIAGGSELQGVDAELHIWDMRANNKPVRVFKDSHHDDITEIRFHPTNKDLLLSGSTDGYVNIYDLIIDEEDDALHQVINFGSIHSANFLSNKRIYTLSHIETLGIHELNDKSDELTEPKPIEFGDLRSSWDCEYVVDIYPSGYAACGSNSKNELKLFSFNSKEEKFDLNNPITFKGAHGDEVVRSVVCNGDVVYTGGEDSTIKIWNIPGSNIEYKLEFFTENDIKDEDGDIDIRDDADDEIEPTPMKPSAEAHDDDEEEEEGEEKDKKKEKKHKHKSKSDKDDKKHKSKKSKDKKHKSKKSKDKKRFKPY</sequence>
<evidence type="ECO:0000313" key="1">
    <source>
        <dbReference type="EMBL" id="GME92468.1"/>
    </source>
</evidence>
<protein>
    <submittedName>
        <fullName evidence="1">Unnamed protein product</fullName>
    </submittedName>
</protein>
<gene>
    <name evidence="1" type="ORF">Cboi01_000275900</name>
</gene>
<name>A0ACB5TNX7_CANBO</name>
<dbReference type="Proteomes" id="UP001165101">
    <property type="component" value="Unassembled WGS sequence"/>
</dbReference>